<keyword evidence="2" id="KW-1185">Reference proteome</keyword>
<comment type="caution">
    <text evidence="1">The sequence shown here is derived from an EMBL/GenBank/DDBJ whole genome shotgun (WGS) entry which is preliminary data.</text>
</comment>
<accession>A0A2B7Y9T4</accession>
<dbReference type="EMBL" id="PDNB01000005">
    <property type="protein sequence ID" value="PGH18286.1"/>
    <property type="molecule type" value="Genomic_DNA"/>
</dbReference>
<dbReference type="Proteomes" id="UP000223968">
    <property type="component" value="Unassembled WGS sequence"/>
</dbReference>
<dbReference type="AlphaFoldDB" id="A0A2B7Y9T4"/>
<organism evidence="1 2">
    <name type="scientific">Helicocarpus griseus UAMH5409</name>
    <dbReference type="NCBI Taxonomy" id="1447875"/>
    <lineage>
        <taxon>Eukaryota</taxon>
        <taxon>Fungi</taxon>
        <taxon>Dikarya</taxon>
        <taxon>Ascomycota</taxon>
        <taxon>Pezizomycotina</taxon>
        <taxon>Eurotiomycetes</taxon>
        <taxon>Eurotiomycetidae</taxon>
        <taxon>Onygenales</taxon>
        <taxon>Ajellomycetaceae</taxon>
        <taxon>Helicocarpus</taxon>
    </lineage>
</organism>
<evidence type="ECO:0000313" key="2">
    <source>
        <dbReference type="Proteomes" id="UP000223968"/>
    </source>
</evidence>
<reference evidence="1 2" key="1">
    <citation type="submission" date="2017-10" db="EMBL/GenBank/DDBJ databases">
        <title>Comparative genomics in systemic dimorphic fungi from Ajellomycetaceae.</title>
        <authorList>
            <person name="Munoz J.F."/>
            <person name="Mcewen J.G."/>
            <person name="Clay O.K."/>
            <person name="Cuomo C.A."/>
        </authorList>
    </citation>
    <scope>NUCLEOTIDE SEQUENCE [LARGE SCALE GENOMIC DNA]</scope>
    <source>
        <strain evidence="1 2">UAMH5409</strain>
    </source>
</reference>
<proteinExistence type="predicted"/>
<protein>
    <submittedName>
        <fullName evidence="1">Uncharacterized protein</fullName>
    </submittedName>
</protein>
<name>A0A2B7Y9T4_9EURO</name>
<sequence length="186" mass="20626">MASIIQLAVKTSTKSSRTLNSPRCPEKLVVTPGATDILLRIYPNLLAAIEQFRPGPEKYQEPGLKRQVIVNLDPQGIKTKDVRARVGETWSGQDLKDVLEMHHPFNDQRTIPSQHLGRYANATFRKGYASQGQVLHLLFRILGLAQCCDFPETYIADMVHLLAHGFAVVLQDCSVITNMGVSTGNT</sequence>
<gene>
    <name evidence="1" type="ORF">AJ79_00625</name>
</gene>
<evidence type="ECO:0000313" key="1">
    <source>
        <dbReference type="EMBL" id="PGH18286.1"/>
    </source>
</evidence>